<dbReference type="InterPro" id="IPR007219">
    <property type="entry name" value="XnlR_reg_dom"/>
</dbReference>
<dbReference type="GO" id="GO:0008270">
    <property type="term" value="F:zinc ion binding"/>
    <property type="evidence" value="ECO:0007669"/>
    <property type="project" value="InterPro"/>
</dbReference>
<dbReference type="PANTHER" id="PTHR47660:SF2">
    <property type="entry name" value="TRANSCRIPTION FACTOR WITH C2H2 AND ZN(2)-CYS(6) DNA BINDING DOMAIN (EUROFUNG)"/>
    <property type="match status" value="1"/>
</dbReference>
<keyword evidence="2" id="KW-0862">Zinc</keyword>
<protein>
    <recommendedName>
        <fullName evidence="7">Xylanolytic transcriptional activator regulatory domain-containing protein</fullName>
    </recommendedName>
</protein>
<evidence type="ECO:0000256" key="2">
    <source>
        <dbReference type="ARBA" id="ARBA00022833"/>
    </source>
</evidence>
<gene>
    <name evidence="8" type="ORF">BN869_000012025_1</name>
</gene>
<sequence>MATSLDMSDIEPGPGHHDTNLEKIADSPKSRPLNADESFQIMDSDFSSFLKNVMTPSIGGGRQSLSHIDWSCVDPLHPFEPLQGLLDYTTKDDFGLEDAVAHNFSALPPTPSLYFSQPFPTAFEDVTPNVTEPDPDGKHLTLGIEAYQQSALGRWEPSNNDKADTEMDSLSMLGTSPHSSLYVAHMSDHPEPHINIPFPASTRDQVLSMTLDICKPEKKYLITKTFPTAEFFLQLVQRYFAYDRYEAHSFIHGPSFELGQQEPELLASIISAGAMLVDSKPLCALGLALQEVTRLSLPGRFEESNKVSRSIWAIQAFINEIEVAVWSGIKRKMEIAESHRNIPLTALIVVDPGFQMLRRGGRFAAPSGPSPLPLPTDDDNVLQQKWLAWVNQEGFNRLVYRSFIMDIQVSMAFCAAPIISFSELKTPLPCARSLWLASDAEEWKALYHNSPREPSPLSLVEYLRNPTELDEGCYDITFSQLIIIHGIWGMAWQYLQLYEALNKPKTSSAALALQHQEITRIIDQFQVHMDDDASPSVEEPRLMLELVQLRLHIPFHEVESFAGKGSVEDARQALPILHDWVDTQEARQAIWHAGQVLRAAEKFRSGHLRGFFAIAVYQAALALWVYSLVSQGKVREGDNPSTSVQTTKDSAAVCLNGPSELTTRRFICTGKPPSCVLRPGRSAAGPDSASVPILLTDQESISCMVADMLADNFANCQALPPLVENLQQLLRHLGRAATTVQAGFPSSELWSTSRNQG</sequence>
<evidence type="ECO:0000256" key="4">
    <source>
        <dbReference type="ARBA" id="ARBA00023163"/>
    </source>
</evidence>
<accession>A0A0B7KKM0</accession>
<evidence type="ECO:0000256" key="1">
    <source>
        <dbReference type="ARBA" id="ARBA00022723"/>
    </source>
</evidence>
<evidence type="ECO:0000313" key="8">
    <source>
        <dbReference type="EMBL" id="CEO55967.1"/>
    </source>
</evidence>
<feature type="region of interest" description="Disordered" evidence="6">
    <location>
        <begin position="1"/>
        <end position="34"/>
    </location>
</feature>
<keyword evidence="3" id="KW-0805">Transcription regulation</keyword>
<name>A0A0B7KKM0_BIOOC</name>
<dbReference type="PANTHER" id="PTHR47660">
    <property type="entry name" value="TRANSCRIPTION FACTOR WITH C2H2 AND ZN(2)-CYS(6) DNA BINDING DOMAIN (EUROFUNG)-RELATED-RELATED"/>
    <property type="match status" value="1"/>
</dbReference>
<dbReference type="GO" id="GO:0003677">
    <property type="term" value="F:DNA binding"/>
    <property type="evidence" value="ECO:0007669"/>
    <property type="project" value="InterPro"/>
</dbReference>
<dbReference type="AlphaFoldDB" id="A0A0B7KKM0"/>
<evidence type="ECO:0000256" key="3">
    <source>
        <dbReference type="ARBA" id="ARBA00023015"/>
    </source>
</evidence>
<evidence type="ECO:0000256" key="6">
    <source>
        <dbReference type="SAM" id="MobiDB-lite"/>
    </source>
</evidence>
<keyword evidence="4" id="KW-0804">Transcription</keyword>
<feature type="compositionally biased region" description="Basic and acidic residues" evidence="6">
    <location>
        <begin position="14"/>
        <end position="29"/>
    </location>
</feature>
<keyword evidence="1" id="KW-0479">Metal-binding</keyword>
<reference evidence="8" key="1">
    <citation type="submission" date="2015-01" db="EMBL/GenBank/DDBJ databases">
        <authorList>
            <person name="Durling Mikael"/>
        </authorList>
    </citation>
    <scope>NUCLEOTIDE SEQUENCE</scope>
</reference>
<dbReference type="CDD" id="cd12148">
    <property type="entry name" value="fungal_TF_MHR"/>
    <property type="match status" value="1"/>
</dbReference>
<dbReference type="GO" id="GO:0006351">
    <property type="term" value="P:DNA-templated transcription"/>
    <property type="evidence" value="ECO:0007669"/>
    <property type="project" value="InterPro"/>
</dbReference>
<evidence type="ECO:0000256" key="5">
    <source>
        <dbReference type="ARBA" id="ARBA00023242"/>
    </source>
</evidence>
<keyword evidence="5" id="KW-0539">Nucleus</keyword>
<feature type="domain" description="Xylanolytic transcriptional activator regulatory" evidence="7">
    <location>
        <begin position="381"/>
        <end position="459"/>
    </location>
</feature>
<dbReference type="EMBL" id="CDPU01000059">
    <property type="protein sequence ID" value="CEO55967.1"/>
    <property type="molecule type" value="Genomic_DNA"/>
</dbReference>
<dbReference type="Pfam" id="PF04082">
    <property type="entry name" value="Fungal_trans"/>
    <property type="match status" value="1"/>
</dbReference>
<organism evidence="8">
    <name type="scientific">Bionectria ochroleuca</name>
    <name type="common">Gliocladium roseum</name>
    <dbReference type="NCBI Taxonomy" id="29856"/>
    <lineage>
        <taxon>Eukaryota</taxon>
        <taxon>Fungi</taxon>
        <taxon>Dikarya</taxon>
        <taxon>Ascomycota</taxon>
        <taxon>Pezizomycotina</taxon>
        <taxon>Sordariomycetes</taxon>
        <taxon>Hypocreomycetidae</taxon>
        <taxon>Hypocreales</taxon>
        <taxon>Bionectriaceae</taxon>
        <taxon>Clonostachys</taxon>
    </lineage>
</organism>
<evidence type="ECO:0000259" key="7">
    <source>
        <dbReference type="Pfam" id="PF04082"/>
    </source>
</evidence>
<proteinExistence type="predicted"/>